<dbReference type="AlphaFoldDB" id="A0A6A7A5P7"/>
<dbReference type="EMBL" id="MU006223">
    <property type="protein sequence ID" value="KAF2827915.1"/>
    <property type="molecule type" value="Genomic_DNA"/>
</dbReference>
<dbReference type="GO" id="GO:0004523">
    <property type="term" value="F:RNA-DNA hybrid ribonuclease activity"/>
    <property type="evidence" value="ECO:0007669"/>
    <property type="project" value="InterPro"/>
</dbReference>
<keyword evidence="4" id="KW-1185">Reference proteome</keyword>
<dbReference type="InterPro" id="IPR002156">
    <property type="entry name" value="RNaseH_domain"/>
</dbReference>
<dbReference type="SUPFAM" id="SSF53098">
    <property type="entry name" value="Ribonuclease H-like"/>
    <property type="match status" value="1"/>
</dbReference>
<feature type="region of interest" description="Disordered" evidence="1">
    <location>
        <begin position="366"/>
        <end position="388"/>
    </location>
</feature>
<dbReference type="InterPro" id="IPR036397">
    <property type="entry name" value="RNaseH_sf"/>
</dbReference>
<dbReference type="Proteomes" id="UP000799424">
    <property type="component" value="Unassembled WGS sequence"/>
</dbReference>
<feature type="domain" description="RNase H type-1" evidence="2">
    <location>
        <begin position="100"/>
        <end position="254"/>
    </location>
</feature>
<proteinExistence type="predicted"/>
<dbReference type="CDD" id="cd09276">
    <property type="entry name" value="Rnase_HI_RT_non_LTR"/>
    <property type="match status" value="1"/>
</dbReference>
<evidence type="ECO:0000313" key="4">
    <source>
        <dbReference type="Proteomes" id="UP000799424"/>
    </source>
</evidence>
<sequence>MERVVEKSVEVRDGLASHSLHRDNEKSEPFDVTDAREDIRRHKRYRAMLSAEYTRLKRLRETILGPGTIDFPGLICILDNYNASLNDMDRLRDIREAIDNGNAAAYWTDGSHFPDGHPKAGFLGAAVVVVNATSEQTGEYALGRYTGDSTDAELFAIGAALDHAKKAIQKGRTLTLTLIRIFTDAQRLLKAIHTGSTLTLGPLLSTPKTSLESFYERASWLANRGVKIQLEWVKAHAASSGNQAADQLARAAARNQEASLRRTDLWHPEAGNLSRLMAEADVPAPWRDLGRDWVDEWLWRANRGLLATDELSSGRLEACEDVVRRWEERSLSDEDEMPAPAKAASGEIPDGEWVGDDLLDILEDERSEADRMMEGDVEKQMREDMARADLRMGRTGKMRVLG</sequence>
<dbReference type="Gene3D" id="3.30.420.10">
    <property type="entry name" value="Ribonuclease H-like superfamily/Ribonuclease H"/>
    <property type="match status" value="1"/>
</dbReference>
<organism evidence="3 4">
    <name type="scientific">Ophiobolus disseminans</name>
    <dbReference type="NCBI Taxonomy" id="1469910"/>
    <lineage>
        <taxon>Eukaryota</taxon>
        <taxon>Fungi</taxon>
        <taxon>Dikarya</taxon>
        <taxon>Ascomycota</taxon>
        <taxon>Pezizomycotina</taxon>
        <taxon>Dothideomycetes</taxon>
        <taxon>Pleosporomycetidae</taxon>
        <taxon>Pleosporales</taxon>
        <taxon>Pleosporineae</taxon>
        <taxon>Phaeosphaeriaceae</taxon>
        <taxon>Ophiobolus</taxon>
    </lineage>
</organism>
<evidence type="ECO:0000259" key="2">
    <source>
        <dbReference type="PROSITE" id="PS50879"/>
    </source>
</evidence>
<evidence type="ECO:0000313" key="3">
    <source>
        <dbReference type="EMBL" id="KAF2827915.1"/>
    </source>
</evidence>
<name>A0A6A7A5P7_9PLEO</name>
<protein>
    <recommendedName>
        <fullName evidence="2">RNase H type-1 domain-containing protein</fullName>
    </recommendedName>
</protein>
<feature type="compositionally biased region" description="Basic and acidic residues" evidence="1">
    <location>
        <begin position="368"/>
        <end position="388"/>
    </location>
</feature>
<dbReference type="PROSITE" id="PS50879">
    <property type="entry name" value="RNASE_H_1"/>
    <property type="match status" value="1"/>
</dbReference>
<dbReference type="OrthoDB" id="4729724at2759"/>
<evidence type="ECO:0000256" key="1">
    <source>
        <dbReference type="SAM" id="MobiDB-lite"/>
    </source>
</evidence>
<reference evidence="3" key="1">
    <citation type="journal article" date="2020" name="Stud. Mycol.">
        <title>101 Dothideomycetes genomes: a test case for predicting lifestyles and emergence of pathogens.</title>
        <authorList>
            <person name="Haridas S."/>
            <person name="Albert R."/>
            <person name="Binder M."/>
            <person name="Bloem J."/>
            <person name="Labutti K."/>
            <person name="Salamov A."/>
            <person name="Andreopoulos B."/>
            <person name="Baker S."/>
            <person name="Barry K."/>
            <person name="Bills G."/>
            <person name="Bluhm B."/>
            <person name="Cannon C."/>
            <person name="Castanera R."/>
            <person name="Culley D."/>
            <person name="Daum C."/>
            <person name="Ezra D."/>
            <person name="Gonzalez J."/>
            <person name="Henrissat B."/>
            <person name="Kuo A."/>
            <person name="Liang C."/>
            <person name="Lipzen A."/>
            <person name="Lutzoni F."/>
            <person name="Magnuson J."/>
            <person name="Mondo S."/>
            <person name="Nolan M."/>
            <person name="Ohm R."/>
            <person name="Pangilinan J."/>
            <person name="Park H.-J."/>
            <person name="Ramirez L."/>
            <person name="Alfaro M."/>
            <person name="Sun H."/>
            <person name="Tritt A."/>
            <person name="Yoshinaga Y."/>
            <person name="Zwiers L.-H."/>
            <person name="Turgeon B."/>
            <person name="Goodwin S."/>
            <person name="Spatafora J."/>
            <person name="Crous P."/>
            <person name="Grigoriev I."/>
        </authorList>
    </citation>
    <scope>NUCLEOTIDE SEQUENCE</scope>
    <source>
        <strain evidence="3">CBS 113818</strain>
    </source>
</reference>
<gene>
    <name evidence="3" type="ORF">CC86DRAFT_201814</name>
</gene>
<dbReference type="Pfam" id="PF00075">
    <property type="entry name" value="RNase_H"/>
    <property type="match status" value="1"/>
</dbReference>
<dbReference type="InterPro" id="IPR012337">
    <property type="entry name" value="RNaseH-like_sf"/>
</dbReference>
<feature type="region of interest" description="Disordered" evidence="1">
    <location>
        <begin position="329"/>
        <end position="350"/>
    </location>
</feature>
<dbReference type="GO" id="GO:0003676">
    <property type="term" value="F:nucleic acid binding"/>
    <property type="evidence" value="ECO:0007669"/>
    <property type="project" value="InterPro"/>
</dbReference>
<accession>A0A6A7A5P7</accession>